<evidence type="ECO:0000259" key="1">
    <source>
        <dbReference type="Pfam" id="PF08937"/>
    </source>
</evidence>
<dbReference type="InterPro" id="IPR015032">
    <property type="entry name" value="ThsB__TIR-like_domain"/>
</dbReference>
<proteinExistence type="predicted"/>
<reference evidence="2 3" key="2">
    <citation type="submission" date="2018-05" db="EMBL/GenBank/DDBJ databases">
        <authorList>
            <person name="Lanie J.A."/>
            <person name="Ng W.-L."/>
            <person name="Kazmierczak K.M."/>
            <person name="Andrzejewski T.M."/>
            <person name="Davidsen T.M."/>
            <person name="Wayne K.J."/>
            <person name="Tettelin H."/>
            <person name="Glass J.I."/>
            <person name="Rusch D."/>
            <person name="Podicherti R."/>
            <person name="Tsui H.-C.T."/>
            <person name="Winkler M.E."/>
        </authorList>
    </citation>
    <scope>NUCLEOTIDE SEQUENCE [LARGE SCALE GENOMIC DNA]</scope>
    <source>
        <strain evidence="2 3">YBY</strain>
    </source>
</reference>
<dbReference type="InterPro" id="IPR036490">
    <property type="entry name" value="ThsB_TIR-like_sf"/>
</dbReference>
<dbReference type="SUPFAM" id="SSF52206">
    <property type="entry name" value="Hypothetical protein MTH538"/>
    <property type="match status" value="1"/>
</dbReference>
<feature type="domain" description="Thoeris protein ThsB TIR-like" evidence="1">
    <location>
        <begin position="6"/>
        <end position="104"/>
    </location>
</feature>
<sequence>MARRTFFSFHHGRDSWRVGQVRNSWVMGKDRETAGFWDAAEWEKVKLQTPDKIRKWIDEQLVGTSVTVVLIGNETSTRPYVKYEIEQSVARSNGLLGVYIHNMKDVEGKTDTMGSNPLPVGYKTYDWVNDDGRNNIGTWIEAAAKAAGR</sequence>
<evidence type="ECO:0000313" key="2">
    <source>
        <dbReference type="EMBL" id="PWE14917.1"/>
    </source>
</evidence>
<protein>
    <submittedName>
        <fullName evidence="2">TIR-like domain-containing protein</fullName>
    </submittedName>
</protein>
<gene>
    <name evidence="2" type="ORF">DF183_09530</name>
</gene>
<dbReference type="EMBL" id="QEXO01000002">
    <property type="protein sequence ID" value="PWE14917.1"/>
    <property type="molecule type" value="Genomic_DNA"/>
</dbReference>
<dbReference type="Gene3D" id="3.40.50.11200">
    <property type="match status" value="1"/>
</dbReference>
<comment type="caution">
    <text evidence="2">The sequence shown here is derived from an EMBL/GenBank/DDBJ whole genome shotgun (WGS) entry which is preliminary data.</text>
</comment>
<reference evidence="2 3" key="1">
    <citation type="submission" date="2018-05" db="EMBL/GenBank/DDBJ databases">
        <title>Genome Sequence of an Efficient Indole-Degrading Bacterium, Alcaligenes sp.YBY.</title>
        <authorList>
            <person name="Yang B."/>
        </authorList>
    </citation>
    <scope>NUCLEOTIDE SEQUENCE [LARGE SCALE GENOMIC DNA]</scope>
    <source>
        <strain evidence="2 3">YBY</strain>
    </source>
</reference>
<dbReference type="Pfam" id="PF08937">
    <property type="entry name" value="ThsB_TIR"/>
    <property type="match status" value="1"/>
</dbReference>
<accession>A0A2U2BLS6</accession>
<name>A0A2U2BLS6_ALCFA</name>
<dbReference type="AlphaFoldDB" id="A0A2U2BLS6"/>
<evidence type="ECO:0000313" key="3">
    <source>
        <dbReference type="Proteomes" id="UP000245216"/>
    </source>
</evidence>
<organism evidence="2 3">
    <name type="scientific">Alcaligenes faecalis</name>
    <dbReference type="NCBI Taxonomy" id="511"/>
    <lineage>
        <taxon>Bacteria</taxon>
        <taxon>Pseudomonadati</taxon>
        <taxon>Pseudomonadota</taxon>
        <taxon>Betaproteobacteria</taxon>
        <taxon>Burkholderiales</taxon>
        <taxon>Alcaligenaceae</taxon>
        <taxon>Alcaligenes</taxon>
    </lineage>
</organism>
<dbReference type="RefSeq" id="WP_109088949.1">
    <property type="nucleotide sequence ID" value="NZ_QEXO01000002.1"/>
</dbReference>
<dbReference type="Proteomes" id="UP000245216">
    <property type="component" value="Unassembled WGS sequence"/>
</dbReference>